<sequence length="229" mass="25599">MDRGQKRKLPVKCEDEGARFPLDELDQDILERVLSWLPTSTFFRNTSVCKKWKFVADSATFKLACSQVPARDPWFFMVDTQPHLNYNPFVFDSTEKAWKKLNLLPLLQENEYQASCSYIIPVAASGGLICFHGAPGEFIACNPVTGSCHQLASLDSHMQKSNHLLAIAMIPTTSSLKIVSVSGEYCKNLWAYGLVCLPVIGSVCLPINSFKYCIGSLVNEVQWVMLNPV</sequence>
<dbReference type="OrthoDB" id="2095648at2759"/>
<comment type="caution">
    <text evidence="2">The sequence shown here is derived from an EMBL/GenBank/DDBJ whole genome shotgun (WGS) entry which is preliminary data.</text>
</comment>
<dbReference type="Pfam" id="PF00646">
    <property type="entry name" value="F-box"/>
    <property type="match status" value="1"/>
</dbReference>
<name>A0A8S0S5F5_OLEEU</name>
<feature type="domain" description="F-box" evidence="1">
    <location>
        <begin position="19"/>
        <end position="64"/>
    </location>
</feature>
<dbReference type="SUPFAM" id="SSF81383">
    <property type="entry name" value="F-box domain"/>
    <property type="match status" value="1"/>
</dbReference>
<protein>
    <submittedName>
        <fullName evidence="2">F-box only 13</fullName>
    </submittedName>
</protein>
<organism evidence="2 3">
    <name type="scientific">Olea europaea subsp. europaea</name>
    <dbReference type="NCBI Taxonomy" id="158383"/>
    <lineage>
        <taxon>Eukaryota</taxon>
        <taxon>Viridiplantae</taxon>
        <taxon>Streptophyta</taxon>
        <taxon>Embryophyta</taxon>
        <taxon>Tracheophyta</taxon>
        <taxon>Spermatophyta</taxon>
        <taxon>Magnoliopsida</taxon>
        <taxon>eudicotyledons</taxon>
        <taxon>Gunneridae</taxon>
        <taxon>Pentapetalae</taxon>
        <taxon>asterids</taxon>
        <taxon>lamiids</taxon>
        <taxon>Lamiales</taxon>
        <taxon>Oleaceae</taxon>
        <taxon>Oleeae</taxon>
        <taxon>Olea</taxon>
    </lineage>
</organism>
<evidence type="ECO:0000259" key="1">
    <source>
        <dbReference type="PROSITE" id="PS50181"/>
    </source>
</evidence>
<dbReference type="InterPro" id="IPR050796">
    <property type="entry name" value="SCF_F-box_component"/>
</dbReference>
<gene>
    <name evidence="2" type="ORF">OLEA9_A056865</name>
</gene>
<dbReference type="EMBL" id="CACTIH010003904">
    <property type="protein sequence ID" value="CAA2987108.1"/>
    <property type="molecule type" value="Genomic_DNA"/>
</dbReference>
<proteinExistence type="predicted"/>
<dbReference type="Gramene" id="OE9A056865T1">
    <property type="protein sequence ID" value="OE9A056865C1"/>
    <property type="gene ID" value="OE9A056865"/>
</dbReference>
<dbReference type="Gene3D" id="1.20.1280.50">
    <property type="match status" value="1"/>
</dbReference>
<dbReference type="InterPro" id="IPR001810">
    <property type="entry name" value="F-box_dom"/>
</dbReference>
<reference evidence="2 3" key="1">
    <citation type="submission" date="2019-12" db="EMBL/GenBank/DDBJ databases">
        <authorList>
            <person name="Alioto T."/>
            <person name="Alioto T."/>
            <person name="Gomez Garrido J."/>
        </authorList>
    </citation>
    <scope>NUCLEOTIDE SEQUENCE [LARGE SCALE GENOMIC DNA]</scope>
</reference>
<dbReference type="PANTHER" id="PTHR31672">
    <property type="entry name" value="BNACNNG10540D PROTEIN"/>
    <property type="match status" value="1"/>
</dbReference>
<dbReference type="InterPro" id="IPR036047">
    <property type="entry name" value="F-box-like_dom_sf"/>
</dbReference>
<dbReference type="PROSITE" id="PS50181">
    <property type="entry name" value="FBOX"/>
    <property type="match status" value="1"/>
</dbReference>
<dbReference type="Proteomes" id="UP000594638">
    <property type="component" value="Unassembled WGS sequence"/>
</dbReference>
<dbReference type="AlphaFoldDB" id="A0A8S0S5F5"/>
<evidence type="ECO:0000313" key="2">
    <source>
        <dbReference type="EMBL" id="CAA2987108.1"/>
    </source>
</evidence>
<dbReference type="PANTHER" id="PTHR31672:SF7">
    <property type="entry name" value="F-BOX DOMAIN-CONTAINING PROTEIN"/>
    <property type="match status" value="1"/>
</dbReference>
<keyword evidence="3" id="KW-1185">Reference proteome</keyword>
<accession>A0A8S0S5F5</accession>
<evidence type="ECO:0000313" key="3">
    <source>
        <dbReference type="Proteomes" id="UP000594638"/>
    </source>
</evidence>